<comment type="caution">
    <text evidence="1">The sequence shown here is derived from an EMBL/GenBank/DDBJ whole genome shotgun (WGS) entry which is preliminary data.</text>
</comment>
<gene>
    <name evidence="1" type="ORF">H6P81_009764</name>
</gene>
<sequence length="81" mass="8741">MSAVGCSSSTPTTEVEVLTEGSEVLGSSDGILGSERHLHLYLCVDGVEVLVAVLQLKVFRSMNGEKIPIIFKDSQRYEGQV</sequence>
<reference evidence="1 2" key="1">
    <citation type="submission" date="2021-07" db="EMBL/GenBank/DDBJ databases">
        <title>The Aristolochia fimbriata genome: insights into angiosperm evolution, floral development and chemical biosynthesis.</title>
        <authorList>
            <person name="Jiao Y."/>
        </authorList>
    </citation>
    <scope>NUCLEOTIDE SEQUENCE [LARGE SCALE GENOMIC DNA]</scope>
    <source>
        <strain evidence="1">IBCAS-2021</strain>
        <tissue evidence="1">Leaf</tissue>
    </source>
</reference>
<proteinExistence type="predicted"/>
<evidence type="ECO:0000313" key="1">
    <source>
        <dbReference type="EMBL" id="KAG9449799.1"/>
    </source>
</evidence>
<dbReference type="Proteomes" id="UP000825729">
    <property type="component" value="Unassembled WGS sequence"/>
</dbReference>
<protein>
    <submittedName>
        <fullName evidence="1">Uncharacterized protein</fullName>
    </submittedName>
</protein>
<keyword evidence="2" id="KW-1185">Reference proteome</keyword>
<name>A0AAV7EN04_ARIFI</name>
<evidence type="ECO:0000313" key="2">
    <source>
        <dbReference type="Proteomes" id="UP000825729"/>
    </source>
</evidence>
<dbReference type="AlphaFoldDB" id="A0AAV7EN04"/>
<accession>A0AAV7EN04</accession>
<dbReference type="EMBL" id="JAINDJ010000004">
    <property type="protein sequence ID" value="KAG9449799.1"/>
    <property type="molecule type" value="Genomic_DNA"/>
</dbReference>
<organism evidence="1 2">
    <name type="scientific">Aristolochia fimbriata</name>
    <name type="common">White veined hardy Dutchman's pipe vine</name>
    <dbReference type="NCBI Taxonomy" id="158543"/>
    <lineage>
        <taxon>Eukaryota</taxon>
        <taxon>Viridiplantae</taxon>
        <taxon>Streptophyta</taxon>
        <taxon>Embryophyta</taxon>
        <taxon>Tracheophyta</taxon>
        <taxon>Spermatophyta</taxon>
        <taxon>Magnoliopsida</taxon>
        <taxon>Magnoliidae</taxon>
        <taxon>Piperales</taxon>
        <taxon>Aristolochiaceae</taxon>
        <taxon>Aristolochia</taxon>
    </lineage>
</organism>